<dbReference type="GO" id="GO:0006633">
    <property type="term" value="P:fatty acid biosynthetic process"/>
    <property type="evidence" value="ECO:0007669"/>
    <property type="project" value="InterPro"/>
</dbReference>
<keyword evidence="3" id="KW-0808">Transferase</keyword>
<keyword evidence="7" id="KW-0012">Acyltransferase</keyword>
<dbReference type="InterPro" id="IPR049552">
    <property type="entry name" value="PKS_DH_N"/>
</dbReference>
<dbReference type="InterPro" id="IPR013154">
    <property type="entry name" value="ADH-like_N"/>
</dbReference>
<evidence type="ECO:0000256" key="5">
    <source>
        <dbReference type="ARBA" id="ARBA00023002"/>
    </source>
</evidence>
<keyword evidence="14" id="KW-1185">Reference proteome</keyword>
<dbReference type="Pfam" id="PF23297">
    <property type="entry name" value="ACP_SdgA_C"/>
    <property type="match status" value="1"/>
</dbReference>
<dbReference type="SMART" id="SM00826">
    <property type="entry name" value="PKS_DH"/>
    <property type="match status" value="1"/>
</dbReference>
<dbReference type="GO" id="GO:1901336">
    <property type="term" value="P:lactone biosynthetic process"/>
    <property type="evidence" value="ECO:0007669"/>
    <property type="project" value="UniProtKB-ARBA"/>
</dbReference>
<dbReference type="InterPro" id="IPR013149">
    <property type="entry name" value="ADH-like_C"/>
</dbReference>
<organism evidence="13 14">
    <name type="scientific">Pseudogymnoascus verrucosus</name>
    <dbReference type="NCBI Taxonomy" id="342668"/>
    <lineage>
        <taxon>Eukaryota</taxon>
        <taxon>Fungi</taxon>
        <taxon>Dikarya</taxon>
        <taxon>Ascomycota</taxon>
        <taxon>Pezizomycotina</taxon>
        <taxon>Leotiomycetes</taxon>
        <taxon>Thelebolales</taxon>
        <taxon>Thelebolaceae</taxon>
        <taxon>Pseudogymnoascus</taxon>
    </lineage>
</organism>
<dbReference type="Pfam" id="PF02801">
    <property type="entry name" value="Ketoacyl-synt_C"/>
    <property type="match status" value="1"/>
</dbReference>
<dbReference type="InterPro" id="IPR016039">
    <property type="entry name" value="Thiolase-like"/>
</dbReference>
<dbReference type="InterPro" id="IPR056501">
    <property type="entry name" value="NAD-bd_HRPKS_sdrA"/>
</dbReference>
<dbReference type="Gene3D" id="3.90.180.10">
    <property type="entry name" value="Medium-chain alcohol dehydrogenases, catalytic domain"/>
    <property type="match status" value="1"/>
</dbReference>
<dbReference type="RefSeq" id="XP_018125445.1">
    <property type="nucleotide sequence ID" value="XM_018279673.2"/>
</dbReference>
<dbReference type="Gene3D" id="1.10.1200.10">
    <property type="entry name" value="ACP-like"/>
    <property type="match status" value="1"/>
</dbReference>
<feature type="region of interest" description="Disordered" evidence="9">
    <location>
        <begin position="94"/>
        <end position="116"/>
    </location>
</feature>
<evidence type="ECO:0000313" key="13">
    <source>
        <dbReference type="EMBL" id="OBT91712.1"/>
    </source>
</evidence>
<dbReference type="InterPro" id="IPR032821">
    <property type="entry name" value="PKS_assoc"/>
</dbReference>
<gene>
    <name evidence="13" type="ORF">VE01_10270</name>
</gene>
<dbReference type="InterPro" id="IPR018201">
    <property type="entry name" value="Ketoacyl_synth_AS"/>
</dbReference>
<feature type="domain" description="Carrier" evidence="10">
    <location>
        <begin position="2653"/>
        <end position="2730"/>
    </location>
</feature>
<dbReference type="PANTHER" id="PTHR43775">
    <property type="entry name" value="FATTY ACID SYNTHASE"/>
    <property type="match status" value="1"/>
</dbReference>
<keyword evidence="4" id="KW-0521">NADP</keyword>
<evidence type="ECO:0000256" key="4">
    <source>
        <dbReference type="ARBA" id="ARBA00022857"/>
    </source>
</evidence>
<dbReference type="PROSITE" id="PS50075">
    <property type="entry name" value="CARRIER"/>
    <property type="match status" value="1"/>
</dbReference>
<dbReference type="FunFam" id="3.40.47.10:FF:000019">
    <property type="entry name" value="Polyketide synthase type I"/>
    <property type="match status" value="1"/>
</dbReference>
<evidence type="ECO:0000256" key="3">
    <source>
        <dbReference type="ARBA" id="ARBA00022679"/>
    </source>
</evidence>
<evidence type="ECO:0000259" key="10">
    <source>
        <dbReference type="PROSITE" id="PS50075"/>
    </source>
</evidence>
<dbReference type="Pfam" id="PF00698">
    <property type="entry name" value="Acyl_transf_1"/>
    <property type="match status" value="1"/>
</dbReference>
<dbReference type="GO" id="GO:0016491">
    <property type="term" value="F:oxidoreductase activity"/>
    <property type="evidence" value="ECO:0007669"/>
    <property type="project" value="UniProtKB-KW"/>
</dbReference>
<dbReference type="InterPro" id="IPR013217">
    <property type="entry name" value="Methyltransf_12"/>
</dbReference>
<name>A0A1B8G7B5_9PEZI</name>
<dbReference type="Gene3D" id="3.40.50.720">
    <property type="entry name" value="NAD(P)-binding Rossmann-like Domain"/>
    <property type="match status" value="2"/>
</dbReference>
<dbReference type="InterPro" id="IPR020841">
    <property type="entry name" value="PKS_Beta-ketoAc_synthase_dom"/>
</dbReference>
<dbReference type="SUPFAM" id="SSF47336">
    <property type="entry name" value="ACP-like"/>
    <property type="match status" value="1"/>
</dbReference>
<dbReference type="InterPro" id="IPR006162">
    <property type="entry name" value="Ppantetheine_attach_site"/>
</dbReference>
<dbReference type="InterPro" id="IPR020806">
    <property type="entry name" value="PKS_PP-bd"/>
</dbReference>
<dbReference type="SMART" id="SM00825">
    <property type="entry name" value="PKS_KS"/>
    <property type="match status" value="1"/>
</dbReference>
<dbReference type="SUPFAM" id="SSF55048">
    <property type="entry name" value="Probable ACP-binding domain of malonyl-CoA ACP transacylase"/>
    <property type="match status" value="1"/>
</dbReference>
<dbReference type="GO" id="GO:0030639">
    <property type="term" value="P:polyketide biosynthetic process"/>
    <property type="evidence" value="ECO:0007669"/>
    <property type="project" value="UniProtKB-ARBA"/>
</dbReference>
<evidence type="ECO:0000256" key="7">
    <source>
        <dbReference type="ARBA" id="ARBA00023315"/>
    </source>
</evidence>
<dbReference type="PANTHER" id="PTHR43775:SF29">
    <property type="entry name" value="ASPERFURANONE POLYKETIDE SYNTHASE AFOG-RELATED"/>
    <property type="match status" value="1"/>
</dbReference>
<dbReference type="Pfam" id="PF00109">
    <property type="entry name" value="ketoacyl-synt"/>
    <property type="match status" value="1"/>
</dbReference>
<protein>
    <submittedName>
        <fullName evidence="13">Type I Iterative Polyketide synthase (PKS)</fullName>
    </submittedName>
</protein>
<accession>A0A1B8G7B5</accession>
<dbReference type="InterPro" id="IPR013968">
    <property type="entry name" value="PKS_KR"/>
</dbReference>
<dbReference type="InterPro" id="IPR057326">
    <property type="entry name" value="KR_dom"/>
</dbReference>
<dbReference type="InterPro" id="IPR009081">
    <property type="entry name" value="PP-bd_ACP"/>
</dbReference>
<dbReference type="InterPro" id="IPR020843">
    <property type="entry name" value="ER"/>
</dbReference>
<evidence type="ECO:0000256" key="1">
    <source>
        <dbReference type="ARBA" id="ARBA00022450"/>
    </source>
</evidence>
<dbReference type="InterPro" id="IPR014043">
    <property type="entry name" value="Acyl_transferase_dom"/>
</dbReference>
<dbReference type="SUPFAM" id="SSF51735">
    <property type="entry name" value="NAD(P)-binding Rossmann-fold domains"/>
    <property type="match status" value="2"/>
</dbReference>
<dbReference type="EMBL" id="KV460282">
    <property type="protein sequence ID" value="OBT91712.1"/>
    <property type="molecule type" value="Genomic_DNA"/>
</dbReference>
<dbReference type="Pfam" id="PF08659">
    <property type="entry name" value="KR"/>
    <property type="match status" value="1"/>
</dbReference>
<feature type="domain" description="PKS/mFAS DH" evidence="12">
    <location>
        <begin position="1088"/>
        <end position="1426"/>
    </location>
</feature>
<keyword evidence="5" id="KW-0560">Oxidoreductase</keyword>
<feature type="region of interest" description="Disordered" evidence="9">
    <location>
        <begin position="46"/>
        <end position="76"/>
    </location>
</feature>
<reference evidence="14" key="2">
    <citation type="journal article" date="2018" name="Nat. Commun.">
        <title>Extreme sensitivity to ultraviolet light in the fungal pathogen causing white-nose syndrome of bats.</title>
        <authorList>
            <person name="Palmer J.M."/>
            <person name="Drees K.P."/>
            <person name="Foster J.T."/>
            <person name="Lindner D.L."/>
        </authorList>
    </citation>
    <scope>NUCLEOTIDE SEQUENCE [LARGE SCALE GENOMIC DNA]</scope>
    <source>
        <strain evidence="14">UAMH 10579</strain>
    </source>
</reference>
<keyword evidence="6" id="KW-0511">Multifunctional enzyme</keyword>
<dbReference type="GO" id="GO:0004312">
    <property type="term" value="F:fatty acid synthase activity"/>
    <property type="evidence" value="ECO:0007669"/>
    <property type="project" value="TreeGrafter"/>
</dbReference>
<dbReference type="SUPFAM" id="SSF50129">
    <property type="entry name" value="GroES-like"/>
    <property type="match status" value="1"/>
</dbReference>
<dbReference type="GO" id="GO:0031177">
    <property type="term" value="F:phosphopantetheine binding"/>
    <property type="evidence" value="ECO:0007669"/>
    <property type="project" value="InterPro"/>
</dbReference>
<dbReference type="Pfam" id="PF00107">
    <property type="entry name" value="ADH_zinc_N"/>
    <property type="match status" value="1"/>
</dbReference>
<dbReference type="SMART" id="SM00823">
    <property type="entry name" value="PKS_PP"/>
    <property type="match status" value="1"/>
</dbReference>
<sequence length="2745" mass="292754">MPALTSAHPSLRALALDVEAALASLSQRLDSRLDLLEARSLGGLASTDTSAFTSSPRPIHRRPVLPYAPDTPPLSAPLREETLLEDEQQRRVAEVLTPGSSVNEGAGGSVQEGEGEDKSMPIAIVGMGCRFPQEATSPEKLWEMLYNKRHARTEVPKDRFNVESFYHPDADRSGSMNLKGGHYLKEDIATFDARFFSISPAEAKSMDPMQRILLEVVYEAMENAGITLADLDGSDTGCYVGCFTDDYDGLLKRDMELSPKYHSVGIVPAILSNRISFCFNLKGPSLTVDTACSSSLVAVHLACQSLRAGESRVAIVGATNALINPEIHVGMSNMHFLSPDSTCFTFDERANGYARGEGMAALILKPLDAALRDGDTIRAVIRGTASNQDGKTAGMTLPSKEAQAELIQTAYEQAGCDPAATGYFEAHGTGTAAGDPIEASAIGATLGKFRGPGEEGKLFVGSVKTNIGHLEGASGLAGLIKAVLSLERGVVLPNLWFENGNPAIDFEGWRIKVPTEPTAWPTEGLRRASINSFGFGGTNCHAIIDDAYHYLQSRGLKGNHTTSPRSLLGEGMQRPMLLGQGRKFEEIVEEDAILSSASVLARPRIFKVSANEEKLAVTLANSFAEHLATIPTNTTDTAYLDNLAYTLHTRRTTLPWTVAVVASSIAELATKLEAPGLKPIRRAAETPKLGFVFTGQGAQWAGMGRELLAYPVFKDVVMKADGILASLGARWSLLTELSKPESESRINEAAISQPLCTALQIALADLLSSWGVHPARVVGHSSGEIAAAYAIGALSLRGALQVAYFRGVHSSRVSSLGLRGAMMAVGLDETAARGYVESVDAAFGRVVVACINSPRSVTVSGDESAIEALKRRLDADGVFARKLMVDTAYHSHHMHSIAAAYRADLANLAVTPPGQRWPIEMISSVTSRSAADEALDADYWVRNMVSPVQFSSALAHLCTPEPKGKKKGQRRARGGAVNILVELGPHAALGGPVKQILTASTSLSKAGITYLPALLRNKDGAETMLALAASLSASGHGADVHTANFPSPLPQPLATLPDLPSYAWNHSTRYWSESRLSLDYRLRPFPRTDVLGAQSTDWNPTEPMWRNFVRLSELPWLKHHQVQDTVIYPAAGYVCMALEAAAQVLSVTALPPGRMVRGFTVRDLAISRALVVPQSEEGVETVFSMRPLPDSTTVSSAAWREFRVFSYGEGGWAEHCRGVVGVDFAPASAAVAAATGHAPVSIAEMVGADEFEEGERAARAEMEKAVRVCGRKGDVGGMYDALAAGGLWYGPSFRVITSVATGGGMAVGRVAVPDTRSTMPMEFEYPSLVHPATLDGFIQMIIPALSQGDLGSAVHEPFVPTFIEELTFASTIASQAGYEFRACAKAAFKGVREAVAGITVFDPLGGEAVVKIKGMKCTAISGGGPVDVVRKHCGTAVWEPDVDLLGDLQMLRVLRGAAVRAASPGVAGREDVEVVAWWFCDAALRDVKEVEVSSERRELYEFLLHQREVVRVGRAEYQTPLWEALEDFATQERVHNLIADFSTSGDAEARLLVRMGMALPGVLRGEIDPDVFRQESGVVSDYFATAMGVPHTFAAMQRYLTMLAHKYPDLEYLELGAGTGDATRHVLDALDGCAKYRYPKVKAYTYSDPSDATFAATTKAFEKWGSLFETRVLDIAGDIGAQGFAGRQFDVVIAANSLGDEAIDVEVALANVRALLKPGGKLILLEATHLHLSAAVILTRPTPPLQEHQWEDVLSRHGFGALEASVPDVLDSRAHVTSVMVASVLKPDANVATLGLPLSLHVILVAPYGGGAAAAELLDSTCSALGGHGIGVEIVSFTGLARTELTGKIVICLAELDASVLAEVLPADFAQLQRLTSEPVGLLWITRGSIAGRSSKPELSIFQGLARSLRAEQEVFPCVTVDLDADYRLPADQVVDLLFGVFRQTFVRGQAAAVNDREFAERNGILHVKRMVEDDAFNKYIATRTGAAALKPRAEKLVQPGRPLKLTLDGVGSLDSFYFSDDPTVGATVPIANGEVEISVRAVGLNFRDILIAMGEMSDNYLGNECAGVVTQVGEGVTHVSVGDRVAVWCLGCFATLMRNPADTVMRIPDDMDFVTAAGFPIIYVTAYYALVHLARMQAGESVLIHAAAGGVGQAAIQIAQRLGAEVYVTVGTGEKKAHIMSLFGIPAERIFSSRDVSFEAGVKRVTDGRGVDVVLNSLAGESLRASWRCVAPFGRFVELGKRDIEAGGRLDMGPFVRNVVFASVDITAMLRLNRRLGASMFREAMEMGMEIRRELEGEGMGEGGANPVRTWGFGEVGEAFRHMQAGRHVGKIVVVPGEGDVVQVMPQPLKGAKFHADASYLLAGGLGGIGRSLSMWMVANGARNLIFVSRSGVSNDAARELVSTLMGKGVRVEVIECDIADEVRLFDSLNTSLRTMPPIRGVIQGAMVLRDQIFANMPYETFVSALRPKVQGSWSLHQATLDQPLDFFVLLSSASSFLGNAGQGNYVAACTYQVALAQHRLGLGLPATAIDIGKVASVGVVAESKDSTIEENLIRIGLKDIQEAELHAIIELAMLPNAVGVTNGHLITGAHTSLDPGADIADLPFWSRDPVFSHLDALRPHLARAADGSGGASSAGRASLKTLLGSAPSKSAAVATVLEALLAKLARALAMPVAEIDASRSTAAYGIDSLLAVDIRNWIFREAGSDVAVFEVLQAGSVGGLAGRVVEGSAFLGAAASKAGSGDE</sequence>
<proteinExistence type="predicted"/>
<dbReference type="SUPFAM" id="SSF53335">
    <property type="entry name" value="S-adenosyl-L-methionine-dependent methyltransferases"/>
    <property type="match status" value="1"/>
</dbReference>
<dbReference type="InterPro" id="IPR049551">
    <property type="entry name" value="PKS_DH_C"/>
</dbReference>
<evidence type="ECO:0000259" key="12">
    <source>
        <dbReference type="PROSITE" id="PS52019"/>
    </source>
</evidence>
<dbReference type="STRING" id="342668.A0A1B8G7B5"/>
<dbReference type="InterPro" id="IPR049900">
    <property type="entry name" value="PKS_mFAS_DH"/>
</dbReference>
<dbReference type="CDD" id="cd02440">
    <property type="entry name" value="AdoMet_MTases"/>
    <property type="match status" value="1"/>
</dbReference>
<dbReference type="Gene3D" id="3.10.129.110">
    <property type="entry name" value="Polyketide synthase dehydratase"/>
    <property type="match status" value="1"/>
</dbReference>
<reference evidence="13 14" key="1">
    <citation type="submission" date="2016-03" db="EMBL/GenBank/DDBJ databases">
        <title>Comparative genomics of Pseudogymnoascus destructans, the fungus causing white-nose syndrome of bats.</title>
        <authorList>
            <person name="Palmer J.M."/>
            <person name="Drees K.P."/>
            <person name="Foster J.T."/>
            <person name="Lindner D.L."/>
        </authorList>
    </citation>
    <scope>NUCLEOTIDE SEQUENCE [LARGE SCALE GENOMIC DNA]</scope>
    <source>
        <strain evidence="13 14">UAMH 10579</strain>
    </source>
</reference>
<dbReference type="Pfam" id="PF14765">
    <property type="entry name" value="PS-DH"/>
    <property type="match status" value="1"/>
</dbReference>
<evidence type="ECO:0000256" key="9">
    <source>
        <dbReference type="SAM" id="MobiDB-lite"/>
    </source>
</evidence>
<evidence type="ECO:0000313" key="14">
    <source>
        <dbReference type="Proteomes" id="UP000091956"/>
    </source>
</evidence>
<dbReference type="InterPro" id="IPR050091">
    <property type="entry name" value="PKS_NRPS_Biosynth_Enz"/>
</dbReference>
<dbReference type="GO" id="GO:0004315">
    <property type="term" value="F:3-oxoacyl-[acyl-carrier-protein] synthase activity"/>
    <property type="evidence" value="ECO:0007669"/>
    <property type="project" value="InterPro"/>
</dbReference>
<evidence type="ECO:0000259" key="11">
    <source>
        <dbReference type="PROSITE" id="PS52004"/>
    </source>
</evidence>
<dbReference type="Gene3D" id="3.40.366.10">
    <property type="entry name" value="Malonyl-Coenzyme A Acyl Carrier Protein, domain 2"/>
    <property type="match status" value="1"/>
</dbReference>
<dbReference type="Proteomes" id="UP000091956">
    <property type="component" value="Unassembled WGS sequence"/>
</dbReference>
<dbReference type="OrthoDB" id="329835at2759"/>
<dbReference type="SMART" id="SM00822">
    <property type="entry name" value="PKS_KR"/>
    <property type="match status" value="1"/>
</dbReference>
<dbReference type="SMART" id="SM00827">
    <property type="entry name" value="PKS_AT"/>
    <property type="match status" value="1"/>
</dbReference>
<dbReference type="InterPro" id="IPR042104">
    <property type="entry name" value="PKS_dehydratase_sf"/>
</dbReference>
<dbReference type="InterPro" id="IPR036291">
    <property type="entry name" value="NAD(P)-bd_dom_sf"/>
</dbReference>
<dbReference type="Gene3D" id="3.40.50.150">
    <property type="entry name" value="Vaccinia Virus protein VP39"/>
    <property type="match status" value="1"/>
</dbReference>
<dbReference type="Pfam" id="PF23114">
    <property type="entry name" value="NAD-bd_HRPKS_sdrA"/>
    <property type="match status" value="1"/>
</dbReference>
<dbReference type="GeneID" id="28843656"/>
<feature type="active site" description="Proton donor; for dehydratase activity" evidence="8">
    <location>
        <position position="1335"/>
    </location>
</feature>
<dbReference type="Pfam" id="PF21089">
    <property type="entry name" value="PKS_DH_N"/>
    <property type="match status" value="1"/>
</dbReference>
<dbReference type="FunFam" id="3.40.50.720:FF:000209">
    <property type="entry name" value="Polyketide synthase Pks12"/>
    <property type="match status" value="1"/>
</dbReference>
<feature type="active site" description="Proton acceptor; for dehydratase activity" evidence="8">
    <location>
        <position position="1120"/>
    </location>
</feature>
<dbReference type="InterPro" id="IPR014031">
    <property type="entry name" value="Ketoacyl_synth_C"/>
</dbReference>
<feature type="domain" description="Ketosynthase family 3 (KS3)" evidence="11">
    <location>
        <begin position="119"/>
        <end position="546"/>
    </location>
</feature>
<dbReference type="InterPro" id="IPR001227">
    <property type="entry name" value="Ac_transferase_dom_sf"/>
</dbReference>
<dbReference type="InterPro" id="IPR011032">
    <property type="entry name" value="GroES-like_sf"/>
</dbReference>
<keyword evidence="1" id="KW-0596">Phosphopantetheine</keyword>
<dbReference type="CDD" id="cd00833">
    <property type="entry name" value="PKS"/>
    <property type="match status" value="1"/>
</dbReference>
<feature type="region of interest" description="C-terminal hotdog fold" evidence="8">
    <location>
        <begin position="1270"/>
        <end position="1426"/>
    </location>
</feature>
<dbReference type="InterPro" id="IPR020807">
    <property type="entry name" value="PKS_DH"/>
</dbReference>
<keyword evidence="2" id="KW-0597">Phosphoprotein</keyword>
<dbReference type="InterPro" id="IPR036736">
    <property type="entry name" value="ACP-like_sf"/>
</dbReference>
<evidence type="ECO:0000256" key="2">
    <source>
        <dbReference type="ARBA" id="ARBA00022553"/>
    </source>
</evidence>
<dbReference type="SMART" id="SM00829">
    <property type="entry name" value="PKS_ER"/>
    <property type="match status" value="1"/>
</dbReference>
<dbReference type="PROSITE" id="PS00012">
    <property type="entry name" value="PHOSPHOPANTETHEINE"/>
    <property type="match status" value="1"/>
</dbReference>
<dbReference type="PROSITE" id="PS00606">
    <property type="entry name" value="KS3_1"/>
    <property type="match status" value="1"/>
</dbReference>
<feature type="compositionally biased region" description="Polar residues" evidence="9">
    <location>
        <begin position="46"/>
        <end position="56"/>
    </location>
</feature>
<dbReference type="PROSITE" id="PS52004">
    <property type="entry name" value="KS3_2"/>
    <property type="match status" value="1"/>
</dbReference>
<dbReference type="SUPFAM" id="SSF52151">
    <property type="entry name" value="FabD/lysophospholipase-like"/>
    <property type="match status" value="1"/>
</dbReference>
<dbReference type="InterPro" id="IPR014030">
    <property type="entry name" value="Ketoacyl_synth_N"/>
</dbReference>
<dbReference type="Gene3D" id="3.40.47.10">
    <property type="match status" value="1"/>
</dbReference>
<dbReference type="InterPro" id="IPR016036">
    <property type="entry name" value="Malonyl_transacylase_ACP-bd"/>
</dbReference>
<dbReference type="PROSITE" id="PS52019">
    <property type="entry name" value="PKS_MFAS_DH"/>
    <property type="match status" value="1"/>
</dbReference>
<dbReference type="Gene3D" id="3.30.70.3290">
    <property type="match status" value="1"/>
</dbReference>
<dbReference type="Pfam" id="PF08242">
    <property type="entry name" value="Methyltransf_12"/>
    <property type="match status" value="1"/>
</dbReference>
<dbReference type="InterPro" id="IPR029063">
    <property type="entry name" value="SAM-dependent_MTases_sf"/>
</dbReference>
<feature type="region of interest" description="N-terminal hotdog fold" evidence="8">
    <location>
        <begin position="1088"/>
        <end position="1227"/>
    </location>
</feature>
<dbReference type="Pfam" id="PF08240">
    <property type="entry name" value="ADH_N"/>
    <property type="match status" value="1"/>
</dbReference>
<dbReference type="Pfam" id="PF16197">
    <property type="entry name" value="KAsynt_C_assoc"/>
    <property type="match status" value="1"/>
</dbReference>
<dbReference type="CDD" id="cd05195">
    <property type="entry name" value="enoyl_red"/>
    <property type="match status" value="1"/>
</dbReference>
<evidence type="ECO:0000256" key="6">
    <source>
        <dbReference type="ARBA" id="ARBA00023268"/>
    </source>
</evidence>
<dbReference type="Pfam" id="PF22621">
    <property type="entry name" value="CurL-like_PKS_C"/>
    <property type="match status" value="1"/>
</dbReference>
<evidence type="ECO:0000256" key="8">
    <source>
        <dbReference type="PROSITE-ProRule" id="PRU01363"/>
    </source>
</evidence>
<dbReference type="SUPFAM" id="SSF53901">
    <property type="entry name" value="Thiolase-like"/>
    <property type="match status" value="1"/>
</dbReference>
<dbReference type="InterPro" id="IPR016035">
    <property type="entry name" value="Acyl_Trfase/lysoPLipase"/>
</dbReference>